<dbReference type="Pfam" id="PF03738">
    <property type="entry name" value="GSP_synth"/>
    <property type="match status" value="1"/>
</dbReference>
<dbReference type="GO" id="GO:0046872">
    <property type="term" value="F:metal ion binding"/>
    <property type="evidence" value="ECO:0007669"/>
    <property type="project" value="UniProtKB-KW"/>
</dbReference>
<dbReference type="InterPro" id="IPR005494">
    <property type="entry name" value="GSPS_pre-ATP-grasp-like_dom"/>
</dbReference>
<gene>
    <name evidence="7" type="ORF">CLV84_0407</name>
</gene>
<keyword evidence="8" id="KW-1185">Reference proteome</keyword>
<proteinExistence type="predicted"/>
<comment type="caution">
    <text evidence="7">The sequence shown here is derived from an EMBL/GenBank/DDBJ whole genome shotgun (WGS) entry which is preliminary data.</text>
</comment>
<protein>
    <submittedName>
        <fullName evidence="7">Glutathionylspermidine synthase</fullName>
    </submittedName>
</protein>
<dbReference type="SUPFAM" id="SSF56059">
    <property type="entry name" value="Glutathione synthetase ATP-binding domain-like"/>
    <property type="match status" value="1"/>
</dbReference>
<keyword evidence="4" id="KW-0067">ATP-binding</keyword>
<dbReference type="InterPro" id="IPR016185">
    <property type="entry name" value="PreATP-grasp_dom_sf"/>
</dbReference>
<keyword evidence="1" id="KW-0436">Ligase</keyword>
<dbReference type="GO" id="GO:0005524">
    <property type="term" value="F:ATP binding"/>
    <property type="evidence" value="ECO:0007669"/>
    <property type="project" value="UniProtKB-KW"/>
</dbReference>
<sequence length="391" mass="43742">MIDAPTRVERFARKRSLDYFTSGENADYLADEILLLHPSEADAALAAGDTAYGLLRDTARRCLNDPKRLARLGIPDWCRPLLEWSVANEWDDFLFGRFDLAGGIDGQPLRILEFNADTCSLLPETGLLQPEVLRQNGVKRSAPNKLVESLEARLREIGAARKGTHGLFTHLGYPEDELNVGFLADRARAAGWKEVHTASLPEATFDPDNGLAADPKPGRTVRYYYLMKFFPWDWIALEESALWEMLEEMIVNHFVRVVNPAWTMLLQSKALLAYAWQDNPGHPLLLPTAFDPADLPDPRRGYVRKPVFGRNGENVMVSLDGRRSDAKRDGDYGELPVVYQERAAFATNGEGLRYQLSAFVTPSASALCCRRQEGLILDDDAEFVSLGLTVS</sequence>
<evidence type="ECO:0000256" key="2">
    <source>
        <dbReference type="ARBA" id="ARBA00022723"/>
    </source>
</evidence>
<dbReference type="EMBL" id="PTJC01000005">
    <property type="protein sequence ID" value="PPK87466.1"/>
    <property type="molecule type" value="Genomic_DNA"/>
</dbReference>
<organism evidence="7 8">
    <name type="scientific">Neolewinella xylanilytica</name>
    <dbReference type="NCBI Taxonomy" id="1514080"/>
    <lineage>
        <taxon>Bacteria</taxon>
        <taxon>Pseudomonadati</taxon>
        <taxon>Bacteroidota</taxon>
        <taxon>Saprospiria</taxon>
        <taxon>Saprospirales</taxon>
        <taxon>Lewinellaceae</taxon>
        <taxon>Neolewinella</taxon>
    </lineage>
</organism>
<evidence type="ECO:0000256" key="1">
    <source>
        <dbReference type="ARBA" id="ARBA00022598"/>
    </source>
</evidence>
<evidence type="ECO:0000256" key="3">
    <source>
        <dbReference type="ARBA" id="ARBA00022741"/>
    </source>
</evidence>
<evidence type="ECO:0000313" key="8">
    <source>
        <dbReference type="Proteomes" id="UP000237662"/>
    </source>
</evidence>
<dbReference type="Gene3D" id="3.30.1490.330">
    <property type="match status" value="1"/>
</dbReference>
<name>A0A2S6I7J5_9BACT</name>
<keyword evidence="5" id="KW-0460">Magnesium</keyword>
<evidence type="ECO:0000256" key="4">
    <source>
        <dbReference type="ARBA" id="ARBA00022840"/>
    </source>
</evidence>
<keyword evidence="3" id="KW-0547">Nucleotide-binding</keyword>
<evidence type="ECO:0000256" key="5">
    <source>
        <dbReference type="ARBA" id="ARBA00022842"/>
    </source>
</evidence>
<dbReference type="AlphaFoldDB" id="A0A2S6I7J5"/>
<dbReference type="Proteomes" id="UP000237662">
    <property type="component" value="Unassembled WGS sequence"/>
</dbReference>
<accession>A0A2S6I7J5</accession>
<keyword evidence="2" id="KW-0479">Metal-binding</keyword>
<dbReference type="SUPFAM" id="SSF52440">
    <property type="entry name" value="PreATP-grasp domain"/>
    <property type="match status" value="1"/>
</dbReference>
<dbReference type="GO" id="GO:0016874">
    <property type="term" value="F:ligase activity"/>
    <property type="evidence" value="ECO:0007669"/>
    <property type="project" value="UniProtKB-KW"/>
</dbReference>
<evidence type="ECO:0000313" key="7">
    <source>
        <dbReference type="EMBL" id="PPK87466.1"/>
    </source>
</evidence>
<evidence type="ECO:0000259" key="6">
    <source>
        <dbReference type="Pfam" id="PF03738"/>
    </source>
</evidence>
<feature type="domain" description="Glutathionylspermidine synthase pre-ATP-grasp-like" evidence="6">
    <location>
        <begin position="11"/>
        <end position="385"/>
    </location>
</feature>
<reference evidence="7 8" key="1">
    <citation type="submission" date="2018-02" db="EMBL/GenBank/DDBJ databases">
        <title>Genomic Encyclopedia of Archaeal and Bacterial Type Strains, Phase II (KMG-II): from individual species to whole genera.</title>
        <authorList>
            <person name="Goeker M."/>
        </authorList>
    </citation>
    <scope>NUCLEOTIDE SEQUENCE [LARGE SCALE GENOMIC DNA]</scope>
    <source>
        <strain evidence="7 8">DSM 29526</strain>
    </source>
</reference>